<dbReference type="OrthoDB" id="1724197at2759"/>
<reference evidence="7" key="1">
    <citation type="submission" date="2019-03" db="EMBL/GenBank/DDBJ databases">
        <title>Long read genome sequence of the mycoparasitic Pythium oligandrum ATCC 38472 isolated from sugarbeet rhizosphere.</title>
        <authorList>
            <person name="Gaulin E."/>
        </authorList>
    </citation>
    <scope>NUCLEOTIDE SEQUENCE</scope>
    <source>
        <strain evidence="7">ATCC 38472_TT</strain>
    </source>
</reference>
<evidence type="ECO:0000313" key="8">
    <source>
        <dbReference type="Proteomes" id="UP000794436"/>
    </source>
</evidence>
<dbReference type="EMBL" id="SPLM01000108">
    <property type="protein sequence ID" value="TMW60594.1"/>
    <property type="molecule type" value="Genomic_DNA"/>
</dbReference>
<dbReference type="PANTHER" id="PTHR12815:SF18">
    <property type="entry name" value="SORTING AND ASSEMBLY MACHINERY COMPONENT 50 HOMOLOG"/>
    <property type="match status" value="1"/>
</dbReference>
<sequence length="461" mass="50646">MADHRHAAQAEAGPHPWGPKMRINKVFIKGNKRTKPDVFEHELQDAYEADRIGYIVEELRTATTGLVALDIFDSVDFQLDRASSGRNDETDVTITVKEKGWRKLHVGATTDGNEETAETSCTLVNALGQAEKVTFSASYAMTGSNTERATLEKPRFMGLPLYLHATASNELHNHERLSSYNEKIRGGSLSISDYGGFHELSLNLGWRDIIPRRDSRIPTAFRASPSIIAEALPSTKTSLKYVFRDDTRNNLVVPTAGGLFQYSTEVAGIFGDVRFIKAEVAAQKHFGLGPIVFGHPILNFSFATQFGAVNAYGVDEHRPTRLSDRFFLGGPLSVRGFNHKGIGPRASPNDGGSKWGDSLGGDVSYTATASMGFPLPVPLMAMLGMRGHVFANVGNLTTWSRLLDEKKWMKHLVDDTRASVGVGIVWGTSIGRIEANYSWILKAHEHDNIKRAQIGLGVTFT</sequence>
<keyword evidence="8" id="KW-1185">Reference proteome</keyword>
<evidence type="ECO:0000256" key="1">
    <source>
        <dbReference type="ARBA" id="ARBA00004374"/>
    </source>
</evidence>
<comment type="caution">
    <text evidence="7">The sequence shown here is derived from an EMBL/GenBank/DDBJ whole genome shotgun (WGS) entry which is preliminary data.</text>
</comment>
<comment type="subcellular location">
    <subcellularLocation>
        <location evidence="1">Mitochondrion outer membrane</location>
        <topology evidence="1">Multi-pass membrane protein</topology>
    </subcellularLocation>
</comment>
<dbReference type="AlphaFoldDB" id="A0A8K1CC02"/>
<evidence type="ECO:0000256" key="3">
    <source>
        <dbReference type="ARBA" id="ARBA00022452"/>
    </source>
</evidence>
<gene>
    <name evidence="7" type="ORF">Poli38472_000636</name>
</gene>
<keyword evidence="4" id="KW-0812">Transmembrane</keyword>
<keyword evidence="3" id="KW-1134">Transmembrane beta strand</keyword>
<evidence type="ECO:0000259" key="6">
    <source>
        <dbReference type="Pfam" id="PF01103"/>
    </source>
</evidence>
<evidence type="ECO:0000256" key="4">
    <source>
        <dbReference type="ARBA" id="ARBA00022692"/>
    </source>
</evidence>
<evidence type="ECO:0000256" key="5">
    <source>
        <dbReference type="ARBA" id="ARBA00023136"/>
    </source>
</evidence>
<dbReference type="Pfam" id="PF01103">
    <property type="entry name" value="Omp85"/>
    <property type="match status" value="1"/>
</dbReference>
<name>A0A8K1CC02_PYTOL</name>
<feature type="domain" description="Bacterial surface antigen (D15)" evidence="6">
    <location>
        <begin position="125"/>
        <end position="460"/>
    </location>
</feature>
<dbReference type="Gene3D" id="3.10.20.310">
    <property type="entry name" value="membrane protein fhac"/>
    <property type="match status" value="1"/>
</dbReference>
<dbReference type="Proteomes" id="UP000794436">
    <property type="component" value="Unassembled WGS sequence"/>
</dbReference>
<organism evidence="7 8">
    <name type="scientific">Pythium oligandrum</name>
    <name type="common">Mycoparasitic fungus</name>
    <dbReference type="NCBI Taxonomy" id="41045"/>
    <lineage>
        <taxon>Eukaryota</taxon>
        <taxon>Sar</taxon>
        <taxon>Stramenopiles</taxon>
        <taxon>Oomycota</taxon>
        <taxon>Peronosporomycetes</taxon>
        <taxon>Pythiales</taxon>
        <taxon>Pythiaceae</taxon>
        <taxon>Pythium</taxon>
    </lineage>
</organism>
<comment type="similarity">
    <text evidence="2">Belongs to the SAM50/omp85 family.</text>
</comment>
<evidence type="ECO:0000256" key="2">
    <source>
        <dbReference type="ARBA" id="ARBA00010913"/>
    </source>
</evidence>
<dbReference type="GO" id="GO:0005741">
    <property type="term" value="C:mitochondrial outer membrane"/>
    <property type="evidence" value="ECO:0007669"/>
    <property type="project" value="UniProtKB-SubCell"/>
</dbReference>
<dbReference type="InterPro" id="IPR039910">
    <property type="entry name" value="D15-like"/>
</dbReference>
<dbReference type="InterPro" id="IPR000184">
    <property type="entry name" value="Bac_surfAg_D15"/>
</dbReference>
<accession>A0A8K1CC02</accession>
<evidence type="ECO:0000313" key="7">
    <source>
        <dbReference type="EMBL" id="TMW60594.1"/>
    </source>
</evidence>
<proteinExistence type="inferred from homology"/>
<dbReference type="Gene3D" id="2.40.160.50">
    <property type="entry name" value="membrane protein fhac: a member of the omp85/tpsb transporter family"/>
    <property type="match status" value="1"/>
</dbReference>
<dbReference type="PANTHER" id="PTHR12815">
    <property type="entry name" value="SORTING AND ASSEMBLY MACHINERY SAMM50 PROTEIN FAMILY MEMBER"/>
    <property type="match status" value="1"/>
</dbReference>
<keyword evidence="5" id="KW-0472">Membrane</keyword>
<protein>
    <recommendedName>
        <fullName evidence="6">Bacterial surface antigen (D15) domain-containing protein</fullName>
    </recommendedName>
</protein>